<gene>
    <name evidence="2" type="ORF">SLS56_004759</name>
</gene>
<dbReference type="EMBL" id="JAJVDC020000044">
    <property type="protein sequence ID" value="KAL1630943.1"/>
    <property type="molecule type" value="Genomic_DNA"/>
</dbReference>
<evidence type="ECO:0000313" key="2">
    <source>
        <dbReference type="EMBL" id="KAL1630943.1"/>
    </source>
</evidence>
<dbReference type="PANTHER" id="PTHR36847:SF1">
    <property type="entry name" value="AMIDOLIGASE ENZYME"/>
    <property type="match status" value="1"/>
</dbReference>
<dbReference type="Proteomes" id="UP001521116">
    <property type="component" value="Unassembled WGS sequence"/>
</dbReference>
<keyword evidence="3" id="KW-1185">Reference proteome</keyword>
<reference evidence="2 3" key="1">
    <citation type="submission" date="2024-02" db="EMBL/GenBank/DDBJ databases">
        <title>De novo assembly and annotation of 12 fungi associated with fruit tree decline syndrome in Ontario, Canada.</title>
        <authorList>
            <person name="Sulman M."/>
            <person name="Ellouze W."/>
            <person name="Ilyukhin E."/>
        </authorList>
    </citation>
    <scope>NUCLEOTIDE SEQUENCE [LARGE SCALE GENOMIC DNA]</scope>
    <source>
        <strain evidence="2 3">M1-105</strain>
    </source>
</reference>
<dbReference type="PANTHER" id="PTHR36847">
    <property type="entry name" value="AMIDOLIGASE ENZYME"/>
    <property type="match status" value="1"/>
</dbReference>
<comment type="caution">
    <text evidence="2">The sequence shown here is derived from an EMBL/GenBank/DDBJ whole genome shotgun (WGS) entry which is preliminary data.</text>
</comment>
<evidence type="ECO:0000313" key="3">
    <source>
        <dbReference type="Proteomes" id="UP001521116"/>
    </source>
</evidence>
<evidence type="ECO:0000256" key="1">
    <source>
        <dbReference type="SAM" id="MobiDB-lite"/>
    </source>
</evidence>
<feature type="region of interest" description="Disordered" evidence="1">
    <location>
        <begin position="395"/>
        <end position="441"/>
    </location>
</feature>
<evidence type="ECO:0008006" key="4">
    <source>
        <dbReference type="Google" id="ProtNLM"/>
    </source>
</evidence>
<organism evidence="2 3">
    <name type="scientific">Neofusicoccum ribis</name>
    <dbReference type="NCBI Taxonomy" id="45134"/>
    <lineage>
        <taxon>Eukaryota</taxon>
        <taxon>Fungi</taxon>
        <taxon>Dikarya</taxon>
        <taxon>Ascomycota</taxon>
        <taxon>Pezizomycotina</taxon>
        <taxon>Dothideomycetes</taxon>
        <taxon>Dothideomycetes incertae sedis</taxon>
        <taxon>Botryosphaeriales</taxon>
        <taxon>Botryosphaeriaceae</taxon>
        <taxon>Neofusicoccum</taxon>
    </lineage>
</organism>
<accession>A0ABR3SWK7</accession>
<protein>
    <recommendedName>
        <fullName evidence="4">Amidoligase enzyme</fullName>
    </recommendedName>
</protein>
<dbReference type="Pfam" id="PF12224">
    <property type="entry name" value="Amidoligase_2"/>
    <property type="match status" value="2"/>
</dbReference>
<name>A0ABR3SWK7_9PEZI</name>
<sequence>MAGSETQTSHPSFTDPKAQLPITIGCEIEMVFMYNKAVATRDFGVAPQHPPHRSFAWHDIRNKEEEGKPNPLRMVIKTLKSAGVDVYWEPEDEEVRIQQGSELPSSFSRWTVDSDSSVLSYHDHELRAAHPDSSKNPTFGLEIKSPRFSYDEDEWQESIRKVLRVLHSTFNDRTDNGNYRLYTPHSSGLHVHVGTGIKEARYNFPLSTVRNFLQLGTGFERIIDELHSKDRIDTRGGHCKGLATFFGERASAAPRPAIVLEENFFTSSQDQQQNEDPNVFPPGIVADGLELVDSILSEELGPQRTAMQQLEDGMWRQQKLMILSDHMTSRRTIGFHNAILVEAYLLRAFPNMIPVVDLRNPQTARTYTGASAFDVRQEYVAKVARLLRSIAPETPGAPLREIADGPPGSSQSSMAKAPLPSFGSEPVETVPEHSSGNDSNAELGPYVVDWVKYLEQNLRAFRDVSSPEGSQCYPDQRAMAYNLQNLVTDQTEVGQKGTIEFRQHRGSIDAQEIIAWIEVAACMVRFAHAKSLAPGSMVAVVEKHAYDPSFDLVSFLRLIKVSDVTIRYYKRWLNTVLIHAKGVWRIEQHEMPNSATAELSRLFAELRQEDKNPIEVMGTIKSKLDNGYYCVPYAEKARLLRTKYAEYELNETHAWKSQGS</sequence>
<dbReference type="InterPro" id="IPR022025">
    <property type="entry name" value="Amidoligase_2"/>
</dbReference>
<proteinExistence type="predicted"/>